<dbReference type="Pfam" id="PF02643">
    <property type="entry name" value="DUF192"/>
    <property type="match status" value="1"/>
</dbReference>
<dbReference type="InterPro" id="IPR038695">
    <property type="entry name" value="Saro_0823-like_sf"/>
</dbReference>
<name>I4A1N6_ORNRL</name>
<organism evidence="1 2">
    <name type="scientific">Ornithobacterium rhinotracheale (strain ATCC 51463 / DSM 15997 / CCUG 23171 / CIP 104009 / LMG 9086)</name>
    <dbReference type="NCBI Taxonomy" id="867902"/>
    <lineage>
        <taxon>Bacteria</taxon>
        <taxon>Pseudomonadati</taxon>
        <taxon>Bacteroidota</taxon>
        <taxon>Flavobacteriia</taxon>
        <taxon>Flavobacteriales</taxon>
        <taxon>Weeksellaceae</taxon>
        <taxon>Ornithobacterium</taxon>
    </lineage>
</organism>
<dbReference type="KEGG" id="orh:Ornrh_1715"/>
<dbReference type="eggNOG" id="COG1430">
    <property type="taxonomic scope" value="Bacteria"/>
</dbReference>
<protein>
    <recommendedName>
        <fullName evidence="3">DUF192 domain-containing protein</fullName>
    </recommendedName>
</protein>
<dbReference type="GeneID" id="71569777"/>
<dbReference type="HOGENOM" id="CLU_097039_1_2_10"/>
<evidence type="ECO:0000313" key="1">
    <source>
        <dbReference type="EMBL" id="AFL97870.1"/>
    </source>
</evidence>
<gene>
    <name evidence="1" type="ordered locus">Ornrh_1715</name>
</gene>
<accession>I4A1N6</accession>
<dbReference type="Proteomes" id="UP000006051">
    <property type="component" value="Chromosome"/>
</dbReference>
<dbReference type="GeneID" id="97258331"/>
<reference evidence="1 2" key="1">
    <citation type="submission" date="2012-06" db="EMBL/GenBank/DDBJ databases">
        <title>The complete genome of Ornithobacterium rhinotracheale DSM 15997.</title>
        <authorList>
            <consortium name="US DOE Joint Genome Institute (JGI-PGF)"/>
            <person name="Lucas S."/>
            <person name="Copeland A."/>
            <person name="Lapidus A."/>
            <person name="Goodwin L."/>
            <person name="Pitluck S."/>
            <person name="Peters L."/>
            <person name="Mikhailova N."/>
            <person name="Teshima H."/>
            <person name="Kyrpides N."/>
            <person name="Mavromatis K."/>
            <person name="Pagani I."/>
            <person name="Ivanova N."/>
            <person name="Ovchinnikova G."/>
            <person name="Zeytun A."/>
            <person name="Detter J.C."/>
            <person name="Han C."/>
            <person name="Land M."/>
            <person name="Hauser L."/>
            <person name="Markowitz V."/>
            <person name="Cheng J.-F."/>
            <person name="Hugenholtz P."/>
            <person name="Woyke T."/>
            <person name="Wu D."/>
            <person name="Lang E."/>
            <person name="Kopitz M."/>
            <person name="Brambilla E."/>
            <person name="Klenk H.-P."/>
            <person name="Eisen J.A."/>
        </authorList>
    </citation>
    <scope>NUCLEOTIDE SEQUENCE [LARGE SCALE GENOMIC DNA]</scope>
    <source>
        <strain evidence="2">ATCC 51463 / DSM 15997 / CCUG 23171 / LMG 9086</strain>
    </source>
</reference>
<sequence length="169" mass="19034">MKNFKIQLLSLLAAGAFLVSCEKKSTQIEANNAPIEIEFIKEGDLVLKNNDSIIKKLDVEVANTDSERQIGLMNRSSMLENRGMIFVFDEDNTSGFWMKDTRIPLDIIFVGQDSTVINVQKNAKPYDEHNYPATAPYRYVLEVNGGSADKWGVKDGETKLSWKVTDPKN</sequence>
<proteinExistence type="predicted"/>
<dbReference type="PANTHER" id="PTHR37953">
    <property type="entry name" value="UPF0127 PROTEIN MJ1496"/>
    <property type="match status" value="1"/>
</dbReference>
<keyword evidence="2" id="KW-1185">Reference proteome</keyword>
<dbReference type="PROSITE" id="PS51257">
    <property type="entry name" value="PROKAR_LIPOPROTEIN"/>
    <property type="match status" value="1"/>
</dbReference>
<dbReference type="PANTHER" id="PTHR37953:SF1">
    <property type="entry name" value="UPF0127 PROTEIN MJ1496"/>
    <property type="match status" value="1"/>
</dbReference>
<dbReference type="AlphaFoldDB" id="I4A1N6"/>
<dbReference type="EMBL" id="CP003283">
    <property type="protein sequence ID" value="AFL97870.1"/>
    <property type="molecule type" value="Genomic_DNA"/>
</dbReference>
<evidence type="ECO:0008006" key="3">
    <source>
        <dbReference type="Google" id="ProtNLM"/>
    </source>
</evidence>
<evidence type="ECO:0000313" key="2">
    <source>
        <dbReference type="Proteomes" id="UP000006051"/>
    </source>
</evidence>
<dbReference type="STRING" id="867902.Ornrh_1715"/>
<dbReference type="Gene3D" id="2.60.120.1140">
    <property type="entry name" value="Protein of unknown function DUF192"/>
    <property type="match status" value="1"/>
</dbReference>
<dbReference type="InterPro" id="IPR003795">
    <property type="entry name" value="DUF192"/>
</dbReference>
<dbReference type="RefSeq" id="WP_014791395.1">
    <property type="nucleotide sequence ID" value="NC_018016.1"/>
</dbReference>